<dbReference type="Gene3D" id="3.30.2350.10">
    <property type="entry name" value="Pseudouridine synthase"/>
    <property type="match status" value="1"/>
</dbReference>
<dbReference type="GO" id="GO:0009982">
    <property type="term" value="F:pseudouridine synthase activity"/>
    <property type="evidence" value="ECO:0007669"/>
    <property type="project" value="InterPro"/>
</dbReference>
<name>A0A645HD08_9ZZZZ</name>
<dbReference type="EC" id="5.4.99.-" evidence="3"/>
<dbReference type="SUPFAM" id="SSF55120">
    <property type="entry name" value="Pseudouridine synthase"/>
    <property type="match status" value="1"/>
</dbReference>
<dbReference type="InterPro" id="IPR050188">
    <property type="entry name" value="RluA_PseudoU_synthase"/>
</dbReference>
<dbReference type="PANTHER" id="PTHR21600:SF44">
    <property type="entry name" value="RIBOSOMAL LARGE SUBUNIT PSEUDOURIDINE SYNTHASE D"/>
    <property type="match status" value="1"/>
</dbReference>
<dbReference type="PANTHER" id="PTHR21600">
    <property type="entry name" value="MITOCHONDRIAL RNA PSEUDOURIDINE SYNTHASE"/>
    <property type="match status" value="1"/>
</dbReference>
<gene>
    <name evidence="3" type="ORF">SDC9_184120</name>
</gene>
<keyword evidence="3" id="KW-0413">Isomerase</keyword>
<dbReference type="GO" id="GO:0000455">
    <property type="term" value="P:enzyme-directed rRNA pseudouridine synthesis"/>
    <property type="evidence" value="ECO:0007669"/>
    <property type="project" value="TreeGrafter"/>
</dbReference>
<evidence type="ECO:0000256" key="1">
    <source>
        <dbReference type="ARBA" id="ARBA00010876"/>
    </source>
</evidence>
<dbReference type="InterPro" id="IPR006145">
    <property type="entry name" value="PsdUridine_synth_RsuA/RluA"/>
</dbReference>
<accession>A0A645HD08</accession>
<sequence length="126" mass="14089">MAVVEGVPEKETDLVVSSLTENAQMQVYVVADGEGKEAITRYRRTRANEHYALLELTLETGRKNQIRAQMQQIGHPIAGDPKYGAETNPGGRLMLHARKLFFIHPVSGEHMRFETPVPPAFMSVTK</sequence>
<protein>
    <submittedName>
        <fullName evidence="3">Putative RNA pseudouridine synthase</fullName>
        <ecNumber evidence="3">5.4.99.-</ecNumber>
    </submittedName>
</protein>
<comment type="caution">
    <text evidence="3">The sequence shown here is derived from an EMBL/GenBank/DDBJ whole genome shotgun (WGS) entry which is preliminary data.</text>
</comment>
<reference evidence="3" key="1">
    <citation type="submission" date="2019-08" db="EMBL/GenBank/DDBJ databases">
        <authorList>
            <person name="Kucharzyk K."/>
            <person name="Murdoch R.W."/>
            <person name="Higgins S."/>
            <person name="Loffler F."/>
        </authorList>
    </citation>
    <scope>NUCLEOTIDE SEQUENCE</scope>
</reference>
<evidence type="ECO:0000259" key="2">
    <source>
        <dbReference type="Pfam" id="PF00849"/>
    </source>
</evidence>
<feature type="domain" description="Pseudouridine synthase RsuA/RluA-like" evidence="2">
    <location>
        <begin position="3"/>
        <end position="72"/>
    </location>
</feature>
<dbReference type="CDD" id="cd02869">
    <property type="entry name" value="PseudoU_synth_RluA_like"/>
    <property type="match status" value="1"/>
</dbReference>
<dbReference type="InterPro" id="IPR020103">
    <property type="entry name" value="PsdUridine_synth_cat_dom_sf"/>
</dbReference>
<evidence type="ECO:0000313" key="3">
    <source>
        <dbReference type="EMBL" id="MPN36610.1"/>
    </source>
</evidence>
<dbReference type="AlphaFoldDB" id="A0A645HD08"/>
<comment type="similarity">
    <text evidence="1">Belongs to the pseudouridine synthase RluA family.</text>
</comment>
<dbReference type="GO" id="GO:0003723">
    <property type="term" value="F:RNA binding"/>
    <property type="evidence" value="ECO:0007669"/>
    <property type="project" value="InterPro"/>
</dbReference>
<organism evidence="3">
    <name type="scientific">bioreactor metagenome</name>
    <dbReference type="NCBI Taxonomy" id="1076179"/>
    <lineage>
        <taxon>unclassified sequences</taxon>
        <taxon>metagenomes</taxon>
        <taxon>ecological metagenomes</taxon>
    </lineage>
</organism>
<dbReference type="Pfam" id="PF00849">
    <property type="entry name" value="PseudoU_synth_2"/>
    <property type="match status" value="1"/>
</dbReference>
<proteinExistence type="inferred from homology"/>
<dbReference type="EMBL" id="VSSQ01090830">
    <property type="protein sequence ID" value="MPN36610.1"/>
    <property type="molecule type" value="Genomic_DNA"/>
</dbReference>